<evidence type="ECO:0000256" key="11">
    <source>
        <dbReference type="PIRSR" id="PIRSR038994-2"/>
    </source>
</evidence>
<dbReference type="eggNOG" id="COG1820">
    <property type="taxonomic scope" value="Bacteria"/>
</dbReference>
<reference evidence="14 15" key="1">
    <citation type="journal article" date="2001" name="J. Bacteriol.">
        <title>Genome sequence and comparative analysis of the solvent-producing bacterium Clostridium acetobutylicum.</title>
        <authorList>
            <person name="Nolling J."/>
            <person name="Breton G."/>
            <person name="Omelchenko M.V."/>
            <person name="Makarova K.S."/>
            <person name="Zeng Q."/>
            <person name="Gibson R."/>
            <person name="Lee H.M."/>
            <person name="Dubois J."/>
            <person name="Qiu D."/>
            <person name="Hitti J."/>
            <person name="Wolf Y.I."/>
            <person name="Tatusov R.L."/>
            <person name="Sabathe F."/>
            <person name="Doucette-Stamm L."/>
            <person name="Soucaille P."/>
            <person name="Daly M.J."/>
            <person name="Bennett G.N."/>
            <person name="Koonin E.V."/>
            <person name="Smith D.R."/>
        </authorList>
    </citation>
    <scope>NUCLEOTIDE SEQUENCE [LARGE SCALE GENOMIC DNA]</scope>
    <source>
        <strain evidence="15">ATCC 824 / DSM 792 / JCM 1419 / LMG 5710 / VKM B-1787</strain>
    </source>
</reference>
<dbReference type="AlphaFoldDB" id="Q97MK8"/>
<dbReference type="PATRIC" id="fig|272562.8.peg.374"/>
<evidence type="ECO:0000259" key="13">
    <source>
        <dbReference type="Pfam" id="PF01979"/>
    </source>
</evidence>
<comment type="pathway">
    <text evidence="8">Amino-sugar metabolism; N-acetylneuraminate degradation; D-fructose 6-phosphate from N-acetylneuraminate: step 4/5.</text>
</comment>
<dbReference type="Gene3D" id="3.20.20.140">
    <property type="entry name" value="Metal-dependent hydrolases"/>
    <property type="match status" value="1"/>
</dbReference>
<feature type="binding site" evidence="11">
    <location>
        <position position="140"/>
    </location>
    <ligand>
        <name>substrate</name>
    </ligand>
</feature>
<evidence type="ECO:0000256" key="3">
    <source>
        <dbReference type="ARBA" id="ARBA00018029"/>
    </source>
</evidence>
<dbReference type="FunFam" id="3.20.20.140:FF:000004">
    <property type="entry name" value="N-acetylglucosamine-6-phosphate deacetylase"/>
    <property type="match status" value="1"/>
</dbReference>
<feature type="binding site" evidence="12">
    <location>
        <position position="213"/>
    </location>
    <ligand>
        <name>Zn(2+)</name>
        <dbReference type="ChEBI" id="CHEBI:29105"/>
    </ligand>
</feature>
<dbReference type="SUPFAM" id="SSF51338">
    <property type="entry name" value="Composite domain of metallo-dependent hydrolases"/>
    <property type="match status" value="1"/>
</dbReference>
<dbReference type="Proteomes" id="UP000000814">
    <property type="component" value="Chromosome"/>
</dbReference>
<feature type="active site" description="Proton donor/acceptor" evidence="10">
    <location>
        <position position="270"/>
    </location>
</feature>
<dbReference type="OrthoDB" id="9776488at2"/>
<evidence type="ECO:0000256" key="8">
    <source>
        <dbReference type="ARBA" id="ARBA00060590"/>
    </source>
</evidence>
<dbReference type="PANTHER" id="PTHR11113:SF14">
    <property type="entry name" value="N-ACETYLGLUCOSAMINE-6-PHOSPHATE DEACETYLASE"/>
    <property type="match status" value="1"/>
</dbReference>
<dbReference type="EC" id="3.5.1.25" evidence="2"/>
<dbReference type="GO" id="GO:0008448">
    <property type="term" value="F:N-acetylglucosamine-6-phosphate deacetylase activity"/>
    <property type="evidence" value="ECO:0007669"/>
    <property type="project" value="UniProtKB-EC"/>
</dbReference>
<feature type="binding site" evidence="11">
    <location>
        <position position="224"/>
    </location>
    <ligand>
        <name>substrate</name>
    </ligand>
</feature>
<feature type="binding site" evidence="11">
    <location>
        <begin position="303"/>
        <end position="305"/>
    </location>
    <ligand>
        <name>substrate</name>
    </ligand>
</feature>
<dbReference type="Gene3D" id="2.30.40.10">
    <property type="entry name" value="Urease, subunit C, domain 1"/>
    <property type="match status" value="1"/>
</dbReference>
<dbReference type="GO" id="GO:0046872">
    <property type="term" value="F:metal ion binding"/>
    <property type="evidence" value="ECO:0007669"/>
    <property type="project" value="UniProtKB-KW"/>
</dbReference>
<dbReference type="EMBL" id="AE001437">
    <property type="protein sequence ID" value="AAK78170.1"/>
    <property type="molecule type" value="Genomic_DNA"/>
</dbReference>
<evidence type="ECO:0000256" key="9">
    <source>
        <dbReference type="PIRNR" id="PIRNR038994"/>
    </source>
</evidence>
<evidence type="ECO:0000256" key="10">
    <source>
        <dbReference type="PIRSR" id="PIRSR038994-1"/>
    </source>
</evidence>
<dbReference type="PIR" id="G96922">
    <property type="entry name" value="G96922"/>
</dbReference>
<gene>
    <name evidence="14" type="primary">nagA</name>
    <name evidence="14" type="ordered locus">CA_C0188</name>
</gene>
<dbReference type="Pfam" id="PF01979">
    <property type="entry name" value="Amidohydro_1"/>
    <property type="match status" value="1"/>
</dbReference>
<dbReference type="PANTHER" id="PTHR11113">
    <property type="entry name" value="N-ACETYLGLUCOSAMINE-6-PHOSPHATE DEACETYLASE"/>
    <property type="match status" value="1"/>
</dbReference>
<comment type="catalytic activity">
    <reaction evidence="7">
        <text>N-acetyl-D-glucosamine 6-phosphate + H2O = D-glucosamine 6-phosphate + acetate</text>
        <dbReference type="Rhea" id="RHEA:22936"/>
        <dbReference type="ChEBI" id="CHEBI:15377"/>
        <dbReference type="ChEBI" id="CHEBI:30089"/>
        <dbReference type="ChEBI" id="CHEBI:57513"/>
        <dbReference type="ChEBI" id="CHEBI:58725"/>
        <dbReference type="EC" id="3.5.1.25"/>
    </reaction>
</comment>
<feature type="binding site" evidence="11">
    <location>
        <begin position="216"/>
        <end position="217"/>
    </location>
    <ligand>
        <name>substrate</name>
    </ligand>
</feature>
<dbReference type="InterPro" id="IPR032466">
    <property type="entry name" value="Metal_Hydrolase"/>
</dbReference>
<dbReference type="CDD" id="cd00854">
    <property type="entry name" value="NagA"/>
    <property type="match status" value="1"/>
</dbReference>
<feature type="binding site" evidence="12">
    <location>
        <position position="192"/>
    </location>
    <ligand>
        <name>Zn(2+)</name>
        <dbReference type="ChEBI" id="CHEBI:29105"/>
    </ligand>
</feature>
<evidence type="ECO:0000256" key="5">
    <source>
        <dbReference type="ARBA" id="ARBA00022801"/>
    </source>
</evidence>
<dbReference type="GeneID" id="44996680"/>
<evidence type="ECO:0000256" key="1">
    <source>
        <dbReference type="ARBA" id="ARBA00010716"/>
    </source>
</evidence>
<accession>Q97MK8</accession>
<sequence length="381" mass="41685">MKAIINGKIITEDSILENKVLLFDEKIIDIVDEKNLDRKTTYVIDAEGNYVSPGFIDVHIHGFSGADTMDGTLDALKTISRDITKNGVTSFLPTTMTMDRQKIYTALDTIREASTKCLGGANILGAHLEGPFISEKFKGAQAKTHILKPDYDFIKDYIDIIKIITLAPEEDENLEFIKTVKKNSDIVLSIGHSNASYDEAVNAIKNGINHVTHMFNAMTPLTHRNLGVIGAIFNNNIPSEIIADKIHLHPDIYKILIKTIGTNNITLITDCMRAGGLGDGVSELGGQKVIVKDDSARLENGTLAGSILTLNKAIKNVYENTDLKLNEAVKLATINPAKNINVFDKKGSLNNGKDSDITIFNDAFEIKLTIIGGDIIENSNC</sequence>
<evidence type="ECO:0000256" key="2">
    <source>
        <dbReference type="ARBA" id="ARBA00011899"/>
    </source>
</evidence>
<evidence type="ECO:0000256" key="6">
    <source>
        <dbReference type="ARBA" id="ARBA00023277"/>
    </source>
</evidence>
<keyword evidence="5 9" id="KW-0378">Hydrolase</keyword>
<keyword evidence="4 12" id="KW-0479">Metal-binding</keyword>
<feature type="domain" description="Amidohydrolase-related" evidence="13">
    <location>
        <begin position="50"/>
        <end position="375"/>
    </location>
</feature>
<feature type="binding site" evidence="11">
    <location>
        <position position="247"/>
    </location>
    <ligand>
        <name>substrate</name>
    </ligand>
</feature>
<name>Q97MK8_CLOAB</name>
<dbReference type="STRING" id="272562.CA_C0188"/>
<proteinExistence type="inferred from homology"/>
<dbReference type="NCBIfam" id="TIGR00221">
    <property type="entry name" value="nagA"/>
    <property type="match status" value="1"/>
</dbReference>
<evidence type="ECO:0000256" key="4">
    <source>
        <dbReference type="ARBA" id="ARBA00022723"/>
    </source>
</evidence>
<organism evidence="14 15">
    <name type="scientific">Clostridium acetobutylicum (strain ATCC 824 / DSM 792 / JCM 1419 / IAM 19013 / LMG 5710 / NBRC 13948 / NRRL B-527 / VKM B-1787 / 2291 / W)</name>
    <dbReference type="NCBI Taxonomy" id="272562"/>
    <lineage>
        <taxon>Bacteria</taxon>
        <taxon>Bacillati</taxon>
        <taxon>Bacillota</taxon>
        <taxon>Clostridia</taxon>
        <taxon>Eubacteriales</taxon>
        <taxon>Clostridiaceae</taxon>
        <taxon>Clostridium</taxon>
    </lineage>
</organism>
<dbReference type="GO" id="GO:0006046">
    <property type="term" value="P:N-acetylglucosamine catabolic process"/>
    <property type="evidence" value="ECO:0007669"/>
    <property type="project" value="TreeGrafter"/>
</dbReference>
<evidence type="ECO:0000256" key="7">
    <source>
        <dbReference type="ARBA" id="ARBA00047647"/>
    </source>
</evidence>
<keyword evidence="6 9" id="KW-0119">Carbohydrate metabolism</keyword>
<dbReference type="InterPro" id="IPR011059">
    <property type="entry name" value="Metal-dep_hydrolase_composite"/>
</dbReference>
<keyword evidence="15" id="KW-1185">Reference proteome</keyword>
<dbReference type="KEGG" id="cac:CA_C0188"/>
<comment type="cofactor">
    <cofactor evidence="12">
        <name>a divalent metal cation</name>
        <dbReference type="ChEBI" id="CHEBI:60240"/>
    </cofactor>
    <text evidence="12">Binds 1 divalent metal cation per subunit.</text>
</comment>
<dbReference type="HOGENOM" id="CLU_032482_2_1_9"/>
<comment type="similarity">
    <text evidence="1 9">Belongs to the metallo-dependent hydrolases superfamily. NagA family.</text>
</comment>
<dbReference type="SUPFAM" id="SSF51556">
    <property type="entry name" value="Metallo-dependent hydrolases"/>
    <property type="match status" value="1"/>
</dbReference>
<protein>
    <recommendedName>
        <fullName evidence="3">N-acetylglucosamine-6-phosphate deacetylase</fullName>
        <ecNumber evidence="2">3.5.1.25</ecNumber>
    </recommendedName>
</protein>
<dbReference type="InterPro" id="IPR003764">
    <property type="entry name" value="GlcNAc_6-P_deAcase"/>
</dbReference>
<dbReference type="PIRSF" id="PIRSF038994">
    <property type="entry name" value="NagA"/>
    <property type="match status" value="1"/>
</dbReference>
<dbReference type="RefSeq" id="WP_010963512.1">
    <property type="nucleotide sequence ID" value="NC_003030.1"/>
</dbReference>
<evidence type="ECO:0000313" key="14">
    <source>
        <dbReference type="EMBL" id="AAK78170.1"/>
    </source>
</evidence>
<evidence type="ECO:0000313" key="15">
    <source>
        <dbReference type="Proteomes" id="UP000000814"/>
    </source>
</evidence>
<evidence type="ECO:0000256" key="12">
    <source>
        <dbReference type="PIRSR" id="PIRSR038994-3"/>
    </source>
</evidence>
<dbReference type="InterPro" id="IPR006680">
    <property type="entry name" value="Amidohydro-rel"/>
</dbReference>
<feature type="binding site" evidence="12">
    <location>
        <position position="129"/>
    </location>
    <ligand>
        <name>Zn(2+)</name>
        <dbReference type="ChEBI" id="CHEBI:29105"/>
    </ligand>
</feature>